<protein>
    <recommendedName>
        <fullName evidence="2">IraD/Gp25-like domain-containing protein</fullName>
    </recommendedName>
</protein>
<evidence type="ECO:0000313" key="4">
    <source>
        <dbReference type="Proteomes" id="UP000037084"/>
    </source>
</evidence>
<sequence>MTIDHPYDIGGSGRTATTDPDDHVRDMIEQLLLTAPGERVMRPDFGAGLLQLVFEPGGPEAAATAQYLVQSALERHLGQVLTADRVEVEAVDSALLITVSYVVLRTRTRAIATFRTPGGRP</sequence>
<organism evidence="3 4">
    <name type="scientific">Streptomyces virginiae</name>
    <name type="common">Streptomyces cinnamonensis</name>
    <dbReference type="NCBI Taxonomy" id="1961"/>
    <lineage>
        <taxon>Bacteria</taxon>
        <taxon>Bacillati</taxon>
        <taxon>Actinomycetota</taxon>
        <taxon>Actinomycetes</taxon>
        <taxon>Kitasatosporales</taxon>
        <taxon>Streptomycetaceae</taxon>
        <taxon>Streptomyces</taxon>
    </lineage>
</organism>
<evidence type="ECO:0000313" key="3">
    <source>
        <dbReference type="EMBL" id="KOG45621.1"/>
    </source>
</evidence>
<dbReference type="PATRIC" id="fig|1961.12.peg.6786"/>
<dbReference type="AlphaFoldDB" id="A0A0L8M5F8"/>
<proteinExistence type="predicted"/>
<dbReference type="OrthoDB" id="9802846at2"/>
<dbReference type="EMBL" id="LGUV01000362">
    <property type="protein sequence ID" value="KOG45621.1"/>
    <property type="molecule type" value="Genomic_DNA"/>
</dbReference>
<comment type="caution">
    <text evidence="3">The sequence shown here is derived from an EMBL/GenBank/DDBJ whole genome shotgun (WGS) entry which is preliminary data.</text>
</comment>
<feature type="domain" description="IraD/Gp25-like" evidence="2">
    <location>
        <begin position="21"/>
        <end position="106"/>
    </location>
</feature>
<evidence type="ECO:0000256" key="1">
    <source>
        <dbReference type="SAM" id="MobiDB-lite"/>
    </source>
</evidence>
<reference evidence="4" key="1">
    <citation type="submission" date="2015-07" db="EMBL/GenBank/DDBJ databases">
        <authorList>
            <consortium name="Consortium for Microbial Forensics and Genomics (microFORGE)"/>
            <person name="Knight B.M."/>
            <person name="Roberts D.P."/>
            <person name="Lin D."/>
            <person name="Hari K."/>
            <person name="Fletcher J."/>
            <person name="Melcher U."/>
            <person name="Blagden T."/>
            <person name="Winegar R.A."/>
        </authorList>
    </citation>
    <scope>NUCLEOTIDE SEQUENCE [LARGE SCALE GENOMIC DNA]</scope>
    <source>
        <strain evidence="4">NRRL B-1447</strain>
    </source>
</reference>
<dbReference type="SUPFAM" id="SSF160719">
    <property type="entry name" value="gpW/gp25-like"/>
    <property type="match status" value="1"/>
</dbReference>
<dbReference type="InterPro" id="IPR007048">
    <property type="entry name" value="IraD/Gp25-like"/>
</dbReference>
<evidence type="ECO:0000259" key="2">
    <source>
        <dbReference type="Pfam" id="PF04965"/>
    </source>
</evidence>
<dbReference type="RefSeq" id="WP_053176203.1">
    <property type="nucleotide sequence ID" value="NZ_LGUV01000362.1"/>
</dbReference>
<accession>A0A0L8M5F8</accession>
<dbReference type="Pfam" id="PF04965">
    <property type="entry name" value="GPW_gp25"/>
    <property type="match status" value="1"/>
</dbReference>
<dbReference type="Proteomes" id="UP000037084">
    <property type="component" value="Unassembled WGS sequence"/>
</dbReference>
<dbReference type="Gene3D" id="3.10.450.40">
    <property type="match status" value="1"/>
</dbReference>
<feature type="region of interest" description="Disordered" evidence="1">
    <location>
        <begin position="1"/>
        <end position="21"/>
    </location>
</feature>
<gene>
    <name evidence="3" type="ORF">ADK75_30575</name>
</gene>
<name>A0A0L8M5F8_STRVG</name>